<dbReference type="GO" id="GO:0009190">
    <property type="term" value="P:cyclic nucleotide biosynthetic process"/>
    <property type="evidence" value="ECO:0007669"/>
    <property type="project" value="InterPro"/>
</dbReference>
<organism evidence="2 3">
    <name type="scientific">Symbiodinium pilosum</name>
    <name type="common">Dinoflagellate</name>
    <dbReference type="NCBI Taxonomy" id="2952"/>
    <lineage>
        <taxon>Eukaryota</taxon>
        <taxon>Sar</taxon>
        <taxon>Alveolata</taxon>
        <taxon>Dinophyceae</taxon>
        <taxon>Suessiales</taxon>
        <taxon>Symbiodiniaceae</taxon>
        <taxon>Symbiodinium</taxon>
    </lineage>
</organism>
<reference evidence="2" key="1">
    <citation type="submission" date="2021-02" db="EMBL/GenBank/DDBJ databases">
        <authorList>
            <person name="Dougan E. K."/>
            <person name="Rhodes N."/>
            <person name="Thang M."/>
            <person name="Chan C."/>
        </authorList>
    </citation>
    <scope>NUCLEOTIDE SEQUENCE</scope>
</reference>
<dbReference type="InterPro" id="IPR029787">
    <property type="entry name" value="Nucleotide_cyclase"/>
</dbReference>
<evidence type="ECO:0000313" key="2">
    <source>
        <dbReference type="EMBL" id="CAE7319836.1"/>
    </source>
</evidence>
<dbReference type="GO" id="GO:0035556">
    <property type="term" value="P:intracellular signal transduction"/>
    <property type="evidence" value="ECO:0007669"/>
    <property type="project" value="InterPro"/>
</dbReference>
<name>A0A812NTD7_SYMPI</name>
<gene>
    <name evidence="2" type="primary">cya1</name>
    <name evidence="2" type="ORF">SPIL2461_LOCUS7376</name>
</gene>
<keyword evidence="3" id="KW-1185">Reference proteome</keyword>
<dbReference type="Pfam" id="PF00211">
    <property type="entry name" value="Guanylate_cyc"/>
    <property type="match status" value="1"/>
</dbReference>
<evidence type="ECO:0000259" key="1">
    <source>
        <dbReference type="PROSITE" id="PS50125"/>
    </source>
</evidence>
<dbReference type="InterPro" id="IPR001054">
    <property type="entry name" value="A/G_cyclase"/>
</dbReference>
<dbReference type="Gene3D" id="3.30.70.1230">
    <property type="entry name" value="Nucleotide cyclase"/>
    <property type="match status" value="1"/>
</dbReference>
<protein>
    <submittedName>
        <fullName evidence="2">Cya1 protein</fullName>
    </submittedName>
</protein>
<accession>A0A812NTD7</accession>
<feature type="domain" description="Guanylate cyclase" evidence="1">
    <location>
        <begin position="74"/>
        <end position="118"/>
    </location>
</feature>
<comment type="caution">
    <text evidence="2">The sequence shown here is derived from an EMBL/GenBank/DDBJ whole genome shotgun (WGS) entry which is preliminary data.</text>
</comment>
<dbReference type="SUPFAM" id="SSF55073">
    <property type="entry name" value="Nucleotide cyclase"/>
    <property type="match status" value="1"/>
</dbReference>
<sequence length="118" mass="13101">MQSVTQMQLAGLSEDKAVANFDRGVAEIRLMESIFDKTKTAIRSWGKYVPWPVVQILLAAGIDSSLKMGTTEVTMFFSDIASFTTIVEKLPPERSLVLLSRYFNDMSQVIDTHGGIVI</sequence>
<dbReference type="AlphaFoldDB" id="A0A812NTD7"/>
<dbReference type="PROSITE" id="PS50125">
    <property type="entry name" value="GUANYLATE_CYCLASE_2"/>
    <property type="match status" value="1"/>
</dbReference>
<dbReference type="OrthoDB" id="10265730at2759"/>
<proteinExistence type="predicted"/>
<evidence type="ECO:0000313" key="3">
    <source>
        <dbReference type="Proteomes" id="UP000649617"/>
    </source>
</evidence>
<feature type="non-terminal residue" evidence="2">
    <location>
        <position position="118"/>
    </location>
</feature>
<dbReference type="EMBL" id="CAJNIZ010011470">
    <property type="protein sequence ID" value="CAE7319836.1"/>
    <property type="molecule type" value="Genomic_DNA"/>
</dbReference>
<dbReference type="Proteomes" id="UP000649617">
    <property type="component" value="Unassembled WGS sequence"/>
</dbReference>